<dbReference type="AlphaFoldDB" id="A0AB74UTC5"/>
<gene>
    <name evidence="1" type="ORF">ACFYG5_14180</name>
</gene>
<dbReference type="RefSeq" id="WP_395116041.1">
    <property type="nucleotide sequence ID" value="NZ_CP170721.1"/>
</dbReference>
<dbReference type="EMBL" id="CP170721">
    <property type="protein sequence ID" value="XIA17699.1"/>
    <property type="molecule type" value="Genomic_DNA"/>
</dbReference>
<name>A0AB74UTC5_9GAMM</name>
<organism evidence="1">
    <name type="scientific">Rhodanobacter sp. FW102-FHT14D07</name>
    <dbReference type="NCBI Taxonomy" id="3351462"/>
    <lineage>
        <taxon>Bacteria</taxon>
        <taxon>Pseudomonadati</taxon>
        <taxon>Pseudomonadota</taxon>
        <taxon>Gammaproteobacteria</taxon>
        <taxon>Lysobacterales</taxon>
        <taxon>Rhodanobacteraceae</taxon>
        <taxon>Rhodanobacter</taxon>
    </lineage>
</organism>
<protein>
    <submittedName>
        <fullName evidence="1">Uncharacterized protein</fullName>
    </submittedName>
</protein>
<proteinExistence type="predicted"/>
<accession>A0AB74UTC5</accession>
<evidence type="ECO:0000313" key="1">
    <source>
        <dbReference type="EMBL" id="XIA17699.1"/>
    </source>
</evidence>
<reference evidence="1" key="1">
    <citation type="submission" date="2024-10" db="EMBL/GenBank/DDBJ databases">
        <authorList>
            <person name="Lesea H.P."/>
            <person name="Kuehl J.V."/>
            <person name="Chandonia J.-M."/>
        </authorList>
    </citation>
    <scope>NUCLEOTIDE SEQUENCE</scope>
    <source>
        <strain evidence="1">FW102-FHT14D07</strain>
    </source>
</reference>
<sequence>MKITPVTTAAAVRKRLLKLIDECKSFHWATAWASESDVLDAALASDKMTFMVIGTHQYFTAPEVLDQCLDIHEVRVMHPNGGSTPIPRTLSLSPILGQRSVHVQAQALQP</sequence>